<accession>A0ABW0Z3D3</accession>
<dbReference type="EMBL" id="JBHSPB010000016">
    <property type="protein sequence ID" value="MFC5723266.1"/>
    <property type="molecule type" value="Genomic_DNA"/>
</dbReference>
<evidence type="ECO:0000313" key="3">
    <source>
        <dbReference type="Proteomes" id="UP001596083"/>
    </source>
</evidence>
<dbReference type="RefSeq" id="WP_390319375.1">
    <property type="nucleotide sequence ID" value="NZ_JBHSPB010000016.1"/>
</dbReference>
<feature type="transmembrane region" description="Helical" evidence="1">
    <location>
        <begin position="37"/>
        <end position="57"/>
    </location>
</feature>
<evidence type="ECO:0000313" key="2">
    <source>
        <dbReference type="EMBL" id="MFC5723266.1"/>
    </source>
</evidence>
<keyword evidence="3" id="KW-1185">Reference proteome</keyword>
<comment type="caution">
    <text evidence="2">The sequence shown here is derived from an EMBL/GenBank/DDBJ whole genome shotgun (WGS) entry which is preliminary data.</text>
</comment>
<evidence type="ECO:0008006" key="4">
    <source>
        <dbReference type="Google" id="ProtNLM"/>
    </source>
</evidence>
<keyword evidence="1" id="KW-1133">Transmembrane helix</keyword>
<organism evidence="2 3">
    <name type="scientific">Streptomyces gamaensis</name>
    <dbReference type="NCBI Taxonomy" id="1763542"/>
    <lineage>
        <taxon>Bacteria</taxon>
        <taxon>Bacillati</taxon>
        <taxon>Actinomycetota</taxon>
        <taxon>Actinomycetes</taxon>
        <taxon>Kitasatosporales</taxon>
        <taxon>Streptomycetaceae</taxon>
        <taxon>Streptomyces</taxon>
    </lineage>
</organism>
<keyword evidence="1" id="KW-0812">Transmembrane</keyword>
<gene>
    <name evidence="2" type="ORF">ACFP1Z_24155</name>
</gene>
<reference evidence="3" key="1">
    <citation type="journal article" date="2019" name="Int. J. Syst. Evol. Microbiol.">
        <title>The Global Catalogue of Microorganisms (GCM) 10K type strain sequencing project: providing services to taxonomists for standard genome sequencing and annotation.</title>
        <authorList>
            <consortium name="The Broad Institute Genomics Platform"/>
            <consortium name="The Broad Institute Genome Sequencing Center for Infectious Disease"/>
            <person name="Wu L."/>
            <person name="Ma J."/>
        </authorList>
    </citation>
    <scope>NUCLEOTIDE SEQUENCE [LARGE SCALE GENOMIC DNA]</scope>
    <source>
        <strain evidence="3">CGMCC 4.7304</strain>
    </source>
</reference>
<sequence>MADSAGRTATRALRAQAPARRAADALGAGRAGTRHPLVAVAMVLPLAVLLAVAFGGWDAVVLQASSVAGMLGR</sequence>
<keyword evidence="1" id="KW-0472">Membrane</keyword>
<dbReference type="Proteomes" id="UP001596083">
    <property type="component" value="Unassembled WGS sequence"/>
</dbReference>
<protein>
    <recommendedName>
        <fullName evidence="4">ABC transporter permease</fullName>
    </recommendedName>
</protein>
<name>A0ABW0Z3D3_9ACTN</name>
<evidence type="ECO:0000256" key="1">
    <source>
        <dbReference type="SAM" id="Phobius"/>
    </source>
</evidence>
<proteinExistence type="predicted"/>